<organism evidence="2 3">
    <name type="scientific">Solemya elarraichensis gill symbiont</name>
    <dbReference type="NCBI Taxonomy" id="1918949"/>
    <lineage>
        <taxon>Bacteria</taxon>
        <taxon>Pseudomonadati</taxon>
        <taxon>Pseudomonadota</taxon>
        <taxon>Gammaproteobacteria</taxon>
        <taxon>sulfur-oxidizing symbionts</taxon>
    </lineage>
</organism>
<evidence type="ECO:0000313" key="3">
    <source>
        <dbReference type="Proteomes" id="UP000190198"/>
    </source>
</evidence>
<dbReference type="EMBL" id="MPRK01000291">
    <property type="protein sequence ID" value="OOZ37149.1"/>
    <property type="molecule type" value="Genomic_DNA"/>
</dbReference>
<accession>A0A1T2KWB6</accession>
<dbReference type="Proteomes" id="UP000190198">
    <property type="component" value="Unassembled WGS sequence"/>
</dbReference>
<feature type="compositionally biased region" description="Basic residues" evidence="1">
    <location>
        <begin position="67"/>
        <end position="78"/>
    </location>
</feature>
<dbReference type="AlphaFoldDB" id="A0A1T2KWB6"/>
<gene>
    <name evidence="2" type="ORF">BOW52_10350</name>
</gene>
<reference evidence="2 3" key="1">
    <citation type="submission" date="2016-11" db="EMBL/GenBank/DDBJ databases">
        <title>Mixed transmission modes and dynamic genome evolution in an obligate animal-bacterial symbiosis.</title>
        <authorList>
            <person name="Russell S.L."/>
            <person name="Corbett-Detig R.B."/>
            <person name="Cavanaugh C.M."/>
        </authorList>
    </citation>
    <scope>NUCLEOTIDE SEQUENCE [LARGE SCALE GENOMIC DNA]</scope>
    <source>
        <strain evidence="2">Sp-SM6</strain>
    </source>
</reference>
<feature type="region of interest" description="Disordered" evidence="1">
    <location>
        <begin position="57"/>
        <end position="78"/>
    </location>
</feature>
<comment type="caution">
    <text evidence="2">The sequence shown here is derived from an EMBL/GenBank/DDBJ whole genome shotgun (WGS) entry which is preliminary data.</text>
</comment>
<protein>
    <submittedName>
        <fullName evidence="2">Uncharacterized protein</fullName>
    </submittedName>
</protein>
<feature type="non-terminal residue" evidence="2">
    <location>
        <position position="1"/>
    </location>
</feature>
<sequence>VQELITLQSGRNTLHEFDTGRNSLFDDVIQGLPPFIEPNDPLRQWRNDSFLEHSRDEIRLSTGSRPTRYKRKRMKEAE</sequence>
<proteinExistence type="predicted"/>
<evidence type="ECO:0000256" key="1">
    <source>
        <dbReference type="SAM" id="MobiDB-lite"/>
    </source>
</evidence>
<name>A0A1T2KWB6_9GAMM</name>
<evidence type="ECO:0000313" key="2">
    <source>
        <dbReference type="EMBL" id="OOZ37149.1"/>
    </source>
</evidence>
<keyword evidence="3" id="KW-1185">Reference proteome</keyword>